<evidence type="ECO:0000313" key="2">
    <source>
        <dbReference type="EMBL" id="KAK9092474.1"/>
    </source>
</evidence>
<organism evidence="2 3">
    <name type="scientific">Stephania yunnanensis</name>
    <dbReference type="NCBI Taxonomy" id="152371"/>
    <lineage>
        <taxon>Eukaryota</taxon>
        <taxon>Viridiplantae</taxon>
        <taxon>Streptophyta</taxon>
        <taxon>Embryophyta</taxon>
        <taxon>Tracheophyta</taxon>
        <taxon>Spermatophyta</taxon>
        <taxon>Magnoliopsida</taxon>
        <taxon>Ranunculales</taxon>
        <taxon>Menispermaceae</taxon>
        <taxon>Menispermoideae</taxon>
        <taxon>Cissampelideae</taxon>
        <taxon>Stephania</taxon>
    </lineage>
</organism>
<accession>A0AAP0HMR9</accession>
<evidence type="ECO:0000256" key="1">
    <source>
        <dbReference type="SAM" id="MobiDB-lite"/>
    </source>
</evidence>
<comment type="caution">
    <text evidence="2">The sequence shown here is derived from an EMBL/GenBank/DDBJ whole genome shotgun (WGS) entry which is preliminary data.</text>
</comment>
<dbReference type="Proteomes" id="UP001420932">
    <property type="component" value="Unassembled WGS sequence"/>
</dbReference>
<proteinExistence type="predicted"/>
<gene>
    <name evidence="2" type="ORF">Syun_027385</name>
</gene>
<dbReference type="AlphaFoldDB" id="A0AAP0HMR9"/>
<keyword evidence="3" id="KW-1185">Reference proteome</keyword>
<evidence type="ECO:0000313" key="3">
    <source>
        <dbReference type="Proteomes" id="UP001420932"/>
    </source>
</evidence>
<feature type="region of interest" description="Disordered" evidence="1">
    <location>
        <begin position="131"/>
        <end position="162"/>
    </location>
</feature>
<name>A0AAP0HMR9_9MAGN</name>
<reference evidence="2 3" key="1">
    <citation type="submission" date="2024-01" db="EMBL/GenBank/DDBJ databases">
        <title>Genome assemblies of Stephania.</title>
        <authorList>
            <person name="Yang L."/>
        </authorList>
    </citation>
    <scope>NUCLEOTIDE SEQUENCE [LARGE SCALE GENOMIC DNA]</scope>
    <source>
        <strain evidence="2">YNDBR</strain>
        <tissue evidence="2">Leaf</tissue>
    </source>
</reference>
<dbReference type="EMBL" id="JBBNAF010000012">
    <property type="protein sequence ID" value="KAK9092474.1"/>
    <property type="molecule type" value="Genomic_DNA"/>
</dbReference>
<protein>
    <submittedName>
        <fullName evidence="2">Uncharacterized protein</fullName>
    </submittedName>
</protein>
<sequence>MTNIVHLKLDLKVIISISHFVTPKWYLTDGLGPLEGDLLRLPPKVRRKNGANQANSPARKQQQVRLQVVTTEAGESAPAIGGVCGSTMEQCRGRAQRRIREPDRKTREAKNTSFKAFQWSFKDDLDLKNERRWSSNSGDEMEKLGWCSGVEGDGRSDLVYLS</sequence>